<dbReference type="EMBL" id="WNWR01001222">
    <property type="protein sequence ID" value="KAE9964370.1"/>
    <property type="molecule type" value="Genomic_DNA"/>
</dbReference>
<name>A0A8H3U6T2_VENIN</name>
<accession>A0A8H3U6T2</accession>
<comment type="caution">
    <text evidence="1">The sequence shown here is derived from an EMBL/GenBank/DDBJ whole genome shotgun (WGS) entry which is preliminary data.</text>
</comment>
<evidence type="ECO:0000313" key="2">
    <source>
        <dbReference type="Proteomes" id="UP000490939"/>
    </source>
</evidence>
<protein>
    <submittedName>
        <fullName evidence="1">Uncharacterized protein</fullName>
    </submittedName>
</protein>
<reference evidence="1 2" key="1">
    <citation type="submission" date="2019-07" db="EMBL/GenBank/DDBJ databases">
        <title>Venturia inaequalis Genome Resource.</title>
        <authorList>
            <person name="Lichtner F.J."/>
        </authorList>
    </citation>
    <scope>NUCLEOTIDE SEQUENCE [LARGE SCALE GENOMIC DNA]</scope>
    <source>
        <strain evidence="1 2">DMI_063113</strain>
    </source>
</reference>
<keyword evidence="2" id="KW-1185">Reference proteome</keyword>
<dbReference type="Proteomes" id="UP000490939">
    <property type="component" value="Unassembled WGS sequence"/>
</dbReference>
<proteinExistence type="predicted"/>
<sequence length="77" mass="8912">MSKAIRQGKKKLQSDLEFTQASEAKRQELIDSLIKSIKQKRIDEGKHPNQVEDSISNTVYFPLLDRFDNSKSESEEE</sequence>
<organism evidence="1 2">
    <name type="scientific">Venturia inaequalis</name>
    <name type="common">Apple scab fungus</name>
    <dbReference type="NCBI Taxonomy" id="5025"/>
    <lineage>
        <taxon>Eukaryota</taxon>
        <taxon>Fungi</taxon>
        <taxon>Dikarya</taxon>
        <taxon>Ascomycota</taxon>
        <taxon>Pezizomycotina</taxon>
        <taxon>Dothideomycetes</taxon>
        <taxon>Pleosporomycetidae</taxon>
        <taxon>Venturiales</taxon>
        <taxon>Venturiaceae</taxon>
        <taxon>Venturia</taxon>
    </lineage>
</organism>
<evidence type="ECO:0000313" key="1">
    <source>
        <dbReference type="EMBL" id="KAE9964370.1"/>
    </source>
</evidence>
<dbReference type="AlphaFoldDB" id="A0A8H3U6T2"/>
<gene>
    <name evidence="1" type="ORF">EG327_000977</name>
</gene>